<dbReference type="Proteomes" id="UP000239711">
    <property type="component" value="Unassembled WGS sequence"/>
</dbReference>
<dbReference type="PANTHER" id="PTHR36439">
    <property type="entry name" value="BLL4334 PROTEIN"/>
    <property type="match status" value="1"/>
</dbReference>
<dbReference type="EMBL" id="PVBQ01000003">
    <property type="protein sequence ID" value="PRD48722.1"/>
    <property type="molecule type" value="Genomic_DNA"/>
</dbReference>
<keyword evidence="2" id="KW-1185">Reference proteome</keyword>
<evidence type="ECO:0008006" key="3">
    <source>
        <dbReference type="Google" id="ProtNLM"/>
    </source>
</evidence>
<evidence type="ECO:0000313" key="2">
    <source>
        <dbReference type="Proteomes" id="UP000239711"/>
    </source>
</evidence>
<comment type="caution">
    <text evidence="1">The sequence shown here is derived from an EMBL/GenBank/DDBJ whole genome shotgun (WGS) entry which is preliminary data.</text>
</comment>
<gene>
    <name evidence="1" type="ORF">C5745_05575</name>
</gene>
<name>A0A2S9J7H2_9SPHI</name>
<proteinExistence type="predicted"/>
<dbReference type="PANTHER" id="PTHR36439:SF1">
    <property type="entry name" value="DUF1697 DOMAIN-CONTAINING PROTEIN"/>
    <property type="match status" value="1"/>
</dbReference>
<evidence type="ECO:0000313" key="1">
    <source>
        <dbReference type="EMBL" id="PRD48722.1"/>
    </source>
</evidence>
<sequence length="181" mass="20717">MSVSNTDNKFCAFLRGVNVKGTNMKMAEVCSVFERAGMRDVSSVLASGNILFSSEKKAQELKKVLEKVMSEHFSYEAYLFVKSRQEIETICYEIPFENDSQYHIYGFVGVDGVAKTLMSEFYKSKKVVGEKAQLVGCRFYWKVPRGNTLDSEFGKILGRKNLKSFFTSRNINTFEKVLKRM</sequence>
<organism evidence="1 2">
    <name type="scientific">Sphingobacterium haloxyli</name>
    <dbReference type="NCBI Taxonomy" id="2100533"/>
    <lineage>
        <taxon>Bacteria</taxon>
        <taxon>Pseudomonadati</taxon>
        <taxon>Bacteroidota</taxon>
        <taxon>Sphingobacteriia</taxon>
        <taxon>Sphingobacteriales</taxon>
        <taxon>Sphingobacteriaceae</taxon>
        <taxon>Sphingobacterium</taxon>
    </lineage>
</organism>
<dbReference type="SUPFAM" id="SSF160379">
    <property type="entry name" value="SP0830-like"/>
    <property type="match status" value="1"/>
</dbReference>
<dbReference type="PIRSF" id="PIRSF008502">
    <property type="entry name" value="UCP008502"/>
    <property type="match status" value="1"/>
</dbReference>
<dbReference type="AlphaFoldDB" id="A0A2S9J7H2"/>
<dbReference type="RefSeq" id="WP_105716041.1">
    <property type="nucleotide sequence ID" value="NZ_PVBQ01000003.1"/>
</dbReference>
<dbReference type="OrthoDB" id="9806494at2"/>
<dbReference type="InterPro" id="IPR012545">
    <property type="entry name" value="DUF1697"/>
</dbReference>
<accession>A0A2S9J7H2</accession>
<dbReference type="Pfam" id="PF08002">
    <property type="entry name" value="DUF1697"/>
    <property type="match status" value="1"/>
</dbReference>
<dbReference type="Gene3D" id="3.30.70.1280">
    <property type="entry name" value="SP0830-like domains"/>
    <property type="match status" value="1"/>
</dbReference>
<reference evidence="1 2" key="1">
    <citation type="submission" date="2018-02" db="EMBL/GenBank/DDBJ databases">
        <title>The draft genome of Sphingobacterium sp. 5JN-11.</title>
        <authorList>
            <person name="Liu L."/>
            <person name="Li L."/>
            <person name="Liang L."/>
            <person name="Zhang X."/>
            <person name="Wang T."/>
        </authorList>
    </citation>
    <scope>NUCLEOTIDE SEQUENCE [LARGE SCALE GENOMIC DNA]</scope>
    <source>
        <strain evidence="1 2">5JN-11</strain>
    </source>
</reference>
<protein>
    <recommendedName>
        <fullName evidence="3">DUF1697 domain-containing protein</fullName>
    </recommendedName>
</protein>